<name>A0A4P9VSQ0_9GAMM</name>
<dbReference type="PANTHER" id="PTHR38109">
    <property type="entry name" value="PROTEIN YCGL"/>
    <property type="match status" value="1"/>
</dbReference>
<dbReference type="Pfam" id="PF05166">
    <property type="entry name" value="YcgL"/>
    <property type="match status" value="1"/>
</dbReference>
<dbReference type="HAMAP" id="MF_01866">
    <property type="entry name" value="UPF0745"/>
    <property type="match status" value="1"/>
</dbReference>
<accession>A0A4P9VSQ0</accession>
<feature type="domain" description="YcgL" evidence="2">
    <location>
        <begin position="5"/>
        <end position="89"/>
    </location>
</feature>
<sequence length="99" mass="11228">MADKVVVAVYKSSRKDETYLYVKKQDGLNKIPESLLTVFGEPQPVMTLVLHSEKKLARVTADQVLDAITEQGFYLQMPPPKEEYLVALPDELLCFNDPE</sequence>
<comment type="caution">
    <text evidence="3">The sequence shown here is derived from an EMBL/GenBank/DDBJ whole genome shotgun (WGS) entry which is preliminary data.</text>
</comment>
<reference evidence="3 4" key="1">
    <citation type="submission" date="2017-04" db="EMBL/GenBank/DDBJ databases">
        <title>Draft genome sequence of Zooshikella ganghwensis VG4 isolated from Red Sea sediments.</title>
        <authorList>
            <person name="Rehman Z."/>
            <person name="Alam I."/>
            <person name="Kamau A."/>
            <person name="Bajic V."/>
            <person name="Leiknes T."/>
        </authorList>
    </citation>
    <scope>NUCLEOTIDE SEQUENCE [LARGE SCALE GENOMIC DNA]</scope>
    <source>
        <strain evidence="3 4">VG4</strain>
    </source>
</reference>
<keyword evidence="4" id="KW-1185">Reference proteome</keyword>
<proteinExistence type="inferred from homology"/>
<dbReference type="Proteomes" id="UP000257039">
    <property type="component" value="Unassembled WGS sequence"/>
</dbReference>
<dbReference type="SUPFAM" id="SSF160191">
    <property type="entry name" value="YcgL-like"/>
    <property type="match status" value="1"/>
</dbReference>
<dbReference type="InterPro" id="IPR038068">
    <property type="entry name" value="YcgL-like_sf"/>
</dbReference>
<gene>
    <name evidence="3" type="ORF">B9G39_08560</name>
</gene>
<dbReference type="EMBL" id="NDXW01000001">
    <property type="protein sequence ID" value="RDH46688.1"/>
    <property type="molecule type" value="Genomic_DNA"/>
</dbReference>
<evidence type="ECO:0000313" key="3">
    <source>
        <dbReference type="EMBL" id="RDH46688.1"/>
    </source>
</evidence>
<dbReference type="PANTHER" id="PTHR38109:SF1">
    <property type="entry name" value="PROTEIN YCGL"/>
    <property type="match status" value="1"/>
</dbReference>
<dbReference type="PROSITE" id="PS51648">
    <property type="entry name" value="YCGL"/>
    <property type="match status" value="1"/>
</dbReference>
<dbReference type="InterPro" id="IPR027354">
    <property type="entry name" value="YcgL_dom"/>
</dbReference>
<evidence type="ECO:0000313" key="4">
    <source>
        <dbReference type="Proteomes" id="UP000257039"/>
    </source>
</evidence>
<dbReference type="AlphaFoldDB" id="A0A4P9VSQ0"/>
<dbReference type="Gene3D" id="3.10.510.20">
    <property type="entry name" value="YcgL domain"/>
    <property type="match status" value="1"/>
</dbReference>
<evidence type="ECO:0000256" key="1">
    <source>
        <dbReference type="HAMAP-Rule" id="MF_01866"/>
    </source>
</evidence>
<protein>
    <recommendedName>
        <fullName evidence="1">YcgL domain-containing protein B9G39_08560</fullName>
    </recommendedName>
</protein>
<evidence type="ECO:0000259" key="2">
    <source>
        <dbReference type="PROSITE" id="PS51648"/>
    </source>
</evidence>
<organism evidence="3 4">
    <name type="scientific">Zooshikella ganghwensis</name>
    <dbReference type="NCBI Taxonomy" id="202772"/>
    <lineage>
        <taxon>Bacteria</taxon>
        <taxon>Pseudomonadati</taxon>
        <taxon>Pseudomonadota</taxon>
        <taxon>Gammaproteobacteria</taxon>
        <taxon>Oceanospirillales</taxon>
        <taxon>Zooshikellaceae</taxon>
        <taxon>Zooshikella</taxon>
    </lineage>
</organism>